<dbReference type="Proteomes" id="UP000183995">
    <property type="component" value="Unassembled WGS sequence"/>
</dbReference>
<dbReference type="Pfam" id="PF00753">
    <property type="entry name" value="Lactamase_B"/>
    <property type="match status" value="1"/>
</dbReference>
<feature type="domain" description="Metallo-beta-lactamase" evidence="1">
    <location>
        <begin position="26"/>
        <end position="213"/>
    </location>
</feature>
<accession>A0A1M5ZDD5</accession>
<dbReference type="STRING" id="1123282.SAMN02745823_03564"/>
<evidence type="ECO:0000259" key="1">
    <source>
        <dbReference type="SMART" id="SM00849"/>
    </source>
</evidence>
<reference evidence="2 3" key="1">
    <citation type="submission" date="2016-11" db="EMBL/GenBank/DDBJ databases">
        <authorList>
            <person name="Jaros S."/>
            <person name="Januszkiewicz K."/>
            <person name="Wedrychowicz H."/>
        </authorList>
    </citation>
    <scope>NUCLEOTIDE SEQUENCE [LARGE SCALE GENOMIC DNA]</scope>
    <source>
        <strain evidence="2 3">DSM 10068</strain>
    </source>
</reference>
<sequence>MEVIVNKHGEGKLATKACFSNEFGFNVASVIVMGKKECVLLDCQWTLANAHRVIAEIIDTQLELKAIFASHSHPDHYYGMGVIQQAFPNAKCYMLPEDLKLYNYQYQAKLDEWEPVMGKNNLCRKQGENIIPLTTGYIELEGERIEIIDHVMGDYRWNSVAWIPSIKTIYGSDVLFNQAHPFTCEVTAEQRAQWIADIELLEKMGAEVVIPGHQKEGCLFDGSAFKYTKDYLIATEEELAATNDPATFFYHMVKRFPGSSLELLSNEMNAEVWKGNRPWDWVLEDHSTPINPLRK</sequence>
<protein>
    <submittedName>
        <fullName evidence="2">Glyoxylase, beta-lactamase superfamily II</fullName>
    </submittedName>
</protein>
<dbReference type="SUPFAM" id="SSF56281">
    <property type="entry name" value="Metallo-hydrolase/oxidoreductase"/>
    <property type="match status" value="1"/>
</dbReference>
<dbReference type="EMBL" id="FQXV01000017">
    <property type="protein sequence ID" value="SHI22192.1"/>
    <property type="molecule type" value="Genomic_DNA"/>
</dbReference>
<proteinExistence type="predicted"/>
<dbReference type="Gene3D" id="3.60.15.10">
    <property type="entry name" value="Ribonuclease Z/Hydroxyacylglutathione hydrolase-like"/>
    <property type="match status" value="1"/>
</dbReference>
<dbReference type="InterPro" id="IPR036866">
    <property type="entry name" value="RibonucZ/Hydroxyglut_hydro"/>
</dbReference>
<name>A0A1M5ZDD5_9FIRM</name>
<dbReference type="RefSeq" id="WP_073082301.1">
    <property type="nucleotide sequence ID" value="NZ_FQXV01000017.1"/>
</dbReference>
<dbReference type="OrthoDB" id="9815874at2"/>
<evidence type="ECO:0000313" key="2">
    <source>
        <dbReference type="EMBL" id="SHI22192.1"/>
    </source>
</evidence>
<dbReference type="InterPro" id="IPR001279">
    <property type="entry name" value="Metallo-B-lactamas"/>
</dbReference>
<gene>
    <name evidence="2" type="ORF">SAMN02745823_03564</name>
</gene>
<keyword evidence="3" id="KW-1185">Reference proteome</keyword>
<dbReference type="PANTHER" id="PTHR42951">
    <property type="entry name" value="METALLO-BETA-LACTAMASE DOMAIN-CONTAINING"/>
    <property type="match status" value="1"/>
</dbReference>
<dbReference type="SMART" id="SM00849">
    <property type="entry name" value="Lactamase_B"/>
    <property type="match status" value="1"/>
</dbReference>
<dbReference type="AlphaFoldDB" id="A0A1M5ZDD5"/>
<dbReference type="PANTHER" id="PTHR42951:SF14">
    <property type="entry name" value="METALLO-BETA-LACTAMASE SUPERFAMILY PROTEIN"/>
    <property type="match status" value="1"/>
</dbReference>
<evidence type="ECO:0000313" key="3">
    <source>
        <dbReference type="Proteomes" id="UP000183995"/>
    </source>
</evidence>
<dbReference type="InterPro" id="IPR050855">
    <property type="entry name" value="NDM-1-like"/>
</dbReference>
<organism evidence="2 3">
    <name type="scientific">Sporobacter termitidis DSM 10068</name>
    <dbReference type="NCBI Taxonomy" id="1123282"/>
    <lineage>
        <taxon>Bacteria</taxon>
        <taxon>Bacillati</taxon>
        <taxon>Bacillota</taxon>
        <taxon>Clostridia</taxon>
        <taxon>Eubacteriales</taxon>
        <taxon>Oscillospiraceae</taxon>
        <taxon>Sporobacter</taxon>
    </lineage>
</organism>